<dbReference type="PRINTS" id="PR01727">
    <property type="entry name" value="DNABINDINGHU"/>
</dbReference>
<dbReference type="SUPFAM" id="SSF47729">
    <property type="entry name" value="IHF-like DNA-binding proteins"/>
    <property type="match status" value="1"/>
</dbReference>
<dbReference type="SMART" id="SM00411">
    <property type="entry name" value="BHL"/>
    <property type="match status" value="1"/>
</dbReference>
<dbReference type="RefSeq" id="WP_012606914.1">
    <property type="nucleotide sequence ID" value="NC_011761.1"/>
</dbReference>
<dbReference type="InterPro" id="IPR000119">
    <property type="entry name" value="Hist_DNA-bd"/>
</dbReference>
<dbReference type="PANTHER" id="PTHR33175:SF2">
    <property type="entry name" value="INTEGRATION HOST FACTOR SUBUNIT ALPHA"/>
    <property type="match status" value="1"/>
</dbReference>
<name>B7J8S4_ACIF2</name>
<comment type="similarity">
    <text evidence="1 3">Belongs to the bacterial histone-like protein family.</text>
</comment>
<dbReference type="HOGENOM" id="CLU_105066_3_1_6"/>
<dbReference type="PANTHER" id="PTHR33175">
    <property type="entry name" value="DNA-BINDING PROTEIN HU"/>
    <property type="match status" value="1"/>
</dbReference>
<dbReference type="CDD" id="cd13831">
    <property type="entry name" value="HU"/>
    <property type="match status" value="1"/>
</dbReference>
<evidence type="ECO:0000256" key="3">
    <source>
        <dbReference type="RuleBase" id="RU003939"/>
    </source>
</evidence>
<dbReference type="GO" id="GO:0005829">
    <property type="term" value="C:cytosol"/>
    <property type="evidence" value="ECO:0007669"/>
    <property type="project" value="TreeGrafter"/>
</dbReference>
<dbReference type="GO" id="GO:0030527">
    <property type="term" value="F:structural constituent of chromatin"/>
    <property type="evidence" value="ECO:0007669"/>
    <property type="project" value="InterPro"/>
</dbReference>
<dbReference type="Gene3D" id="4.10.520.10">
    <property type="entry name" value="IHF-like DNA-binding proteins"/>
    <property type="match status" value="1"/>
</dbReference>
<dbReference type="Pfam" id="PF00216">
    <property type="entry name" value="Bac_DNA_binding"/>
    <property type="match status" value="1"/>
</dbReference>
<evidence type="ECO:0000256" key="1">
    <source>
        <dbReference type="ARBA" id="ARBA00010529"/>
    </source>
</evidence>
<accession>B7J8S4</accession>
<proteinExistence type="inferred from homology"/>
<evidence type="ECO:0000256" key="2">
    <source>
        <dbReference type="ARBA" id="ARBA00023125"/>
    </source>
</evidence>
<sequence length="91" mass="9974">MSEISGKKDLAKSLVDAGLAPTVRKAEDIVQHLVESIVELVSEGHKVRIHQFGTFQQIHRAARMGRNPQTGGELEIPERKVLTFKASKSAA</sequence>
<dbReference type="InterPro" id="IPR010992">
    <property type="entry name" value="IHF-like_DNA-bd_dom_sf"/>
</dbReference>
<dbReference type="Proteomes" id="UP000001362">
    <property type="component" value="Chromosome"/>
</dbReference>
<dbReference type="GO" id="GO:0003677">
    <property type="term" value="F:DNA binding"/>
    <property type="evidence" value="ECO:0007669"/>
    <property type="project" value="UniProtKB-KW"/>
</dbReference>
<dbReference type="EMBL" id="CP001219">
    <property type="protein sequence ID" value="ACK80566.1"/>
    <property type="molecule type" value="Genomic_DNA"/>
</dbReference>
<gene>
    <name evidence="4" type="ordered locus">AFE_1241</name>
</gene>
<dbReference type="STRING" id="243159.AFE_1241"/>
<keyword evidence="5" id="KW-1185">Reference proteome</keyword>
<reference evidence="4 5" key="1">
    <citation type="journal article" date="2008" name="BMC Genomics">
        <title>Acidithiobacillus ferrooxidans metabolism: from genome sequence to industrial applications.</title>
        <authorList>
            <person name="Valdes J."/>
            <person name="Pedroso I."/>
            <person name="Quatrini R."/>
            <person name="Dodson R.J."/>
            <person name="Tettelin H."/>
            <person name="Blake R.II."/>
            <person name="Eisen J.A."/>
            <person name="Holmes D.S."/>
        </authorList>
    </citation>
    <scope>NUCLEOTIDE SEQUENCE [LARGE SCALE GENOMIC DNA]</scope>
    <source>
        <strain evidence="5">ATCC 23270 / DSM 14882 / CIP 104768 / NCIMB 8455</strain>
    </source>
</reference>
<dbReference type="GeneID" id="65280509"/>
<evidence type="ECO:0000313" key="5">
    <source>
        <dbReference type="Proteomes" id="UP000001362"/>
    </source>
</evidence>
<dbReference type="PaxDb" id="243159-AFE_1241"/>
<dbReference type="AlphaFoldDB" id="B7J8S4"/>
<protein>
    <submittedName>
        <fullName evidence="4">DNA-binding protein HU family protein</fullName>
    </submittedName>
</protein>
<dbReference type="KEGG" id="afr:AFE_1241"/>
<dbReference type="eggNOG" id="COG0776">
    <property type="taxonomic scope" value="Bacteria"/>
</dbReference>
<evidence type="ECO:0000313" key="4">
    <source>
        <dbReference type="EMBL" id="ACK80566.1"/>
    </source>
</evidence>
<keyword evidence="2 4" id="KW-0238">DNA-binding</keyword>
<organism evidence="4 5">
    <name type="scientific">Acidithiobacillus ferrooxidans (strain ATCC 23270 / DSM 14882 / CIP 104768 / NCIMB 8455)</name>
    <name type="common">Ferrobacillus ferrooxidans (strain ATCC 23270)</name>
    <dbReference type="NCBI Taxonomy" id="243159"/>
    <lineage>
        <taxon>Bacteria</taxon>
        <taxon>Pseudomonadati</taxon>
        <taxon>Pseudomonadota</taxon>
        <taxon>Acidithiobacillia</taxon>
        <taxon>Acidithiobacillales</taxon>
        <taxon>Acidithiobacillaceae</taxon>
        <taxon>Acidithiobacillus</taxon>
    </lineage>
</organism>